<keyword evidence="2" id="KW-1185">Reference proteome</keyword>
<sequence>MYFELTKRVEKHCVRVGLMPAPTVRGTIPIAFQMKWSLNQGSAERGERTGEGPAEEQEVDDDELLVEARVQSKSITISADLATNGPPPRAACTPSRCGGALKGDVAVGDGISVKLVADAGKVPREIFPKDTKLWREIKLVDTWGDRIVGAEVRKGRANIWHTYCPKNKKQQCINFSIFCDNESCFSAEKTRWKHQVRGNDNGWTSGNDNA</sequence>
<evidence type="ECO:0000313" key="1">
    <source>
        <dbReference type="EMBL" id="KAJ7648846.1"/>
    </source>
</evidence>
<name>A0AAD7CJA1_MYCRO</name>
<dbReference type="Proteomes" id="UP001221757">
    <property type="component" value="Unassembled WGS sequence"/>
</dbReference>
<protein>
    <submittedName>
        <fullName evidence="1">Uncharacterized protein</fullName>
    </submittedName>
</protein>
<proteinExistence type="predicted"/>
<gene>
    <name evidence="1" type="ORF">B0H17DRAFT_1147935</name>
</gene>
<comment type="caution">
    <text evidence="1">The sequence shown here is derived from an EMBL/GenBank/DDBJ whole genome shotgun (WGS) entry which is preliminary data.</text>
</comment>
<dbReference type="EMBL" id="JARKIE010000374">
    <property type="protein sequence ID" value="KAJ7648846.1"/>
    <property type="molecule type" value="Genomic_DNA"/>
</dbReference>
<dbReference type="AlphaFoldDB" id="A0AAD7CJA1"/>
<evidence type="ECO:0000313" key="2">
    <source>
        <dbReference type="Proteomes" id="UP001221757"/>
    </source>
</evidence>
<accession>A0AAD7CJA1</accession>
<organism evidence="1 2">
    <name type="scientific">Mycena rosella</name>
    <name type="common">Pink bonnet</name>
    <name type="synonym">Agaricus rosellus</name>
    <dbReference type="NCBI Taxonomy" id="1033263"/>
    <lineage>
        <taxon>Eukaryota</taxon>
        <taxon>Fungi</taxon>
        <taxon>Dikarya</taxon>
        <taxon>Basidiomycota</taxon>
        <taxon>Agaricomycotina</taxon>
        <taxon>Agaricomycetes</taxon>
        <taxon>Agaricomycetidae</taxon>
        <taxon>Agaricales</taxon>
        <taxon>Marasmiineae</taxon>
        <taxon>Mycenaceae</taxon>
        <taxon>Mycena</taxon>
    </lineage>
</organism>
<reference evidence="1" key="1">
    <citation type="submission" date="2023-03" db="EMBL/GenBank/DDBJ databases">
        <title>Massive genome expansion in bonnet fungi (Mycena s.s.) driven by repeated elements and novel gene families across ecological guilds.</title>
        <authorList>
            <consortium name="Lawrence Berkeley National Laboratory"/>
            <person name="Harder C.B."/>
            <person name="Miyauchi S."/>
            <person name="Viragh M."/>
            <person name="Kuo A."/>
            <person name="Thoen E."/>
            <person name="Andreopoulos B."/>
            <person name="Lu D."/>
            <person name="Skrede I."/>
            <person name="Drula E."/>
            <person name="Henrissat B."/>
            <person name="Morin E."/>
            <person name="Kohler A."/>
            <person name="Barry K."/>
            <person name="LaButti K."/>
            <person name="Morin E."/>
            <person name="Salamov A."/>
            <person name="Lipzen A."/>
            <person name="Mereny Z."/>
            <person name="Hegedus B."/>
            <person name="Baldrian P."/>
            <person name="Stursova M."/>
            <person name="Weitz H."/>
            <person name="Taylor A."/>
            <person name="Grigoriev I.V."/>
            <person name="Nagy L.G."/>
            <person name="Martin F."/>
            <person name="Kauserud H."/>
        </authorList>
    </citation>
    <scope>NUCLEOTIDE SEQUENCE</scope>
    <source>
        <strain evidence="1">CBHHK067</strain>
    </source>
</reference>